<proteinExistence type="predicted"/>
<evidence type="ECO:0000313" key="3">
    <source>
        <dbReference type="Proteomes" id="UP000672027"/>
    </source>
</evidence>
<organism evidence="2 3">
    <name type="scientific">Candidatus Thiothrix anitrata</name>
    <dbReference type="NCBI Taxonomy" id="2823902"/>
    <lineage>
        <taxon>Bacteria</taxon>
        <taxon>Pseudomonadati</taxon>
        <taxon>Pseudomonadota</taxon>
        <taxon>Gammaproteobacteria</taxon>
        <taxon>Thiotrichales</taxon>
        <taxon>Thiotrichaceae</taxon>
        <taxon>Thiothrix</taxon>
    </lineage>
</organism>
<keyword evidence="1" id="KW-0732">Signal</keyword>
<dbReference type="EMBL" id="CP072800">
    <property type="protein sequence ID" value="QTR49452.1"/>
    <property type="molecule type" value="Genomic_DNA"/>
</dbReference>
<accession>A0ABX7X242</accession>
<feature type="chain" id="PRO_5045502120" evidence="1">
    <location>
        <begin position="28"/>
        <end position="122"/>
    </location>
</feature>
<keyword evidence="3" id="KW-1185">Reference proteome</keyword>
<feature type="signal peptide" evidence="1">
    <location>
        <begin position="1"/>
        <end position="27"/>
    </location>
</feature>
<dbReference type="Proteomes" id="UP000672027">
    <property type="component" value="Chromosome"/>
</dbReference>
<sequence length="122" mass="13291">MKTLRWSLLSLLLLTPLCIAESSPVLPGDGIGVNINQPAEKVLRAGAWELQIWYRAKGTRSEGQHGALLRDGKIVKGSTVGEEMDTALGKMKYYGTQPGVLWNPSGWHFADKGLIKPASFCP</sequence>
<reference evidence="2 3" key="1">
    <citation type="submission" date="2021-04" db="EMBL/GenBank/DDBJ databases">
        <title>Genomics, taxonomy and metabolism of representatives of sulfur bacteria of the genus Thiothrix: Thiothrix fructosivorans QT, Thiothrix unzii A1T and three new species, Thiothrix subterranea sp. nov., Thiothrix litoralis sp. nov. and 'Candidatus Thiothrix anitrata' sp. nov.</title>
        <authorList>
            <person name="Ravin N.V."/>
            <person name="Smolyakov D."/>
            <person name="Rudenko T.S."/>
            <person name="Mardanov A.V."/>
            <person name="Beletsky A.V."/>
            <person name="Markov N.D."/>
            <person name="Fomenkov A.I."/>
            <person name="Roberts R.J."/>
            <person name="Karnachuk O.V."/>
            <person name="Novikov A."/>
            <person name="Grabovich M.Y."/>
        </authorList>
    </citation>
    <scope>NUCLEOTIDE SEQUENCE [LARGE SCALE GENOMIC DNA]</scope>
    <source>
        <strain evidence="2 3">A52</strain>
    </source>
</reference>
<name>A0ABX7X242_9GAMM</name>
<evidence type="ECO:0000313" key="2">
    <source>
        <dbReference type="EMBL" id="QTR49452.1"/>
    </source>
</evidence>
<evidence type="ECO:0000256" key="1">
    <source>
        <dbReference type="SAM" id="SignalP"/>
    </source>
</evidence>
<dbReference type="RefSeq" id="WP_210226298.1">
    <property type="nucleotide sequence ID" value="NZ_CP072800.1"/>
</dbReference>
<protein>
    <submittedName>
        <fullName evidence="2">Uncharacterized protein</fullName>
    </submittedName>
</protein>
<gene>
    <name evidence="2" type="ORF">J8380_14570</name>
</gene>